<dbReference type="EMBL" id="VTEV01000008">
    <property type="protein sequence ID" value="TYS64481.1"/>
    <property type="molecule type" value="Genomic_DNA"/>
</dbReference>
<evidence type="ECO:0000313" key="2">
    <source>
        <dbReference type="EMBL" id="TYS64481.1"/>
    </source>
</evidence>
<accession>A0A5D4SP35</accession>
<dbReference type="OrthoDB" id="2662475at2"/>
<dbReference type="RefSeq" id="WP_148989587.1">
    <property type="nucleotide sequence ID" value="NZ_VTEV01000008.1"/>
</dbReference>
<reference evidence="2 3" key="1">
    <citation type="submission" date="2019-08" db="EMBL/GenBank/DDBJ databases">
        <title>Bacillus genomes from the desert of Cuatro Cienegas, Coahuila.</title>
        <authorList>
            <person name="Olmedo-Alvarez G."/>
        </authorList>
    </citation>
    <scope>NUCLEOTIDE SEQUENCE [LARGE SCALE GENOMIC DNA]</scope>
    <source>
        <strain evidence="2 3">CH28_1T</strain>
    </source>
</reference>
<dbReference type="AlphaFoldDB" id="A0A5D4SP35"/>
<evidence type="ECO:0000313" key="3">
    <source>
        <dbReference type="Proteomes" id="UP000322524"/>
    </source>
</evidence>
<organism evidence="2 3">
    <name type="scientific">Sutcliffiella horikoshii</name>
    <dbReference type="NCBI Taxonomy" id="79883"/>
    <lineage>
        <taxon>Bacteria</taxon>
        <taxon>Bacillati</taxon>
        <taxon>Bacillota</taxon>
        <taxon>Bacilli</taxon>
        <taxon>Bacillales</taxon>
        <taxon>Bacillaceae</taxon>
        <taxon>Sutcliffiella</taxon>
    </lineage>
</organism>
<comment type="caution">
    <text evidence="2">The sequence shown here is derived from an EMBL/GenBank/DDBJ whole genome shotgun (WGS) entry which is preliminary data.</text>
</comment>
<feature type="transmembrane region" description="Helical" evidence="1">
    <location>
        <begin position="109"/>
        <end position="125"/>
    </location>
</feature>
<keyword evidence="1" id="KW-0812">Transmembrane</keyword>
<proteinExistence type="predicted"/>
<keyword evidence="1" id="KW-1133">Transmembrane helix</keyword>
<sequence length="137" mass="15236">MKKVKTVGSITTFLRNGPVESEPLAIKLNDHFSKYSKVYQVTGLTVVFLTTGFVDVSLAAPVGAGIDELAEPIYRELLSVGKWIIICKGAISTFKSASDGDYEHAKKSFLSHVMIFLLLLSYPYAMDRIEQLFDRLN</sequence>
<gene>
    <name evidence="2" type="ORF">FZC76_18130</name>
</gene>
<protein>
    <submittedName>
        <fullName evidence="2">Uncharacterized protein</fullName>
    </submittedName>
</protein>
<name>A0A5D4SP35_9BACI</name>
<keyword evidence="1" id="KW-0472">Membrane</keyword>
<evidence type="ECO:0000256" key="1">
    <source>
        <dbReference type="SAM" id="Phobius"/>
    </source>
</evidence>
<dbReference type="Proteomes" id="UP000322524">
    <property type="component" value="Unassembled WGS sequence"/>
</dbReference>